<dbReference type="Proteomes" id="UP000002630">
    <property type="component" value="Linkage Group LG21"/>
</dbReference>
<keyword evidence="4" id="KW-1185">Reference proteome</keyword>
<feature type="region of interest" description="Disordered" evidence="2">
    <location>
        <begin position="1336"/>
        <end position="1416"/>
    </location>
</feature>
<reference evidence="3 4" key="1">
    <citation type="journal article" date="2010" name="Nature">
        <title>The Ectocarpus genome and the independent evolution of multicellularity in brown algae.</title>
        <authorList>
            <person name="Cock J.M."/>
            <person name="Sterck L."/>
            <person name="Rouze P."/>
            <person name="Scornet D."/>
            <person name="Allen A.E."/>
            <person name="Amoutzias G."/>
            <person name="Anthouard V."/>
            <person name="Artiguenave F."/>
            <person name="Aury J.M."/>
            <person name="Badger J.H."/>
            <person name="Beszteri B."/>
            <person name="Billiau K."/>
            <person name="Bonnet E."/>
            <person name="Bothwell J.H."/>
            <person name="Bowler C."/>
            <person name="Boyen C."/>
            <person name="Brownlee C."/>
            <person name="Carrano C.J."/>
            <person name="Charrier B."/>
            <person name="Cho G.Y."/>
            <person name="Coelho S.M."/>
            <person name="Collen J."/>
            <person name="Corre E."/>
            <person name="Da Silva C."/>
            <person name="Delage L."/>
            <person name="Delaroque N."/>
            <person name="Dittami S.M."/>
            <person name="Doulbeau S."/>
            <person name="Elias M."/>
            <person name="Farnham G."/>
            <person name="Gachon C.M."/>
            <person name="Gschloessl B."/>
            <person name="Heesch S."/>
            <person name="Jabbari K."/>
            <person name="Jubin C."/>
            <person name="Kawai H."/>
            <person name="Kimura K."/>
            <person name="Kloareg B."/>
            <person name="Kupper F.C."/>
            <person name="Lang D."/>
            <person name="Le Bail A."/>
            <person name="Leblanc C."/>
            <person name="Lerouge P."/>
            <person name="Lohr M."/>
            <person name="Lopez P.J."/>
            <person name="Martens C."/>
            <person name="Maumus F."/>
            <person name="Michel G."/>
            <person name="Miranda-Saavedra D."/>
            <person name="Morales J."/>
            <person name="Moreau H."/>
            <person name="Motomura T."/>
            <person name="Nagasato C."/>
            <person name="Napoli C.A."/>
            <person name="Nelson D.R."/>
            <person name="Nyvall-Collen P."/>
            <person name="Peters A.F."/>
            <person name="Pommier C."/>
            <person name="Potin P."/>
            <person name="Poulain J."/>
            <person name="Quesneville H."/>
            <person name="Read B."/>
            <person name="Rensing S.A."/>
            <person name="Ritter A."/>
            <person name="Rousvoal S."/>
            <person name="Samanta M."/>
            <person name="Samson G."/>
            <person name="Schroeder D.C."/>
            <person name="Segurens B."/>
            <person name="Strittmatter M."/>
            <person name="Tonon T."/>
            <person name="Tregear J.W."/>
            <person name="Valentin K."/>
            <person name="von Dassow P."/>
            <person name="Yamagishi T."/>
            <person name="Van de Peer Y."/>
            <person name="Wincker P."/>
        </authorList>
    </citation>
    <scope>NUCLEOTIDE SEQUENCE [LARGE SCALE GENOMIC DNA]</scope>
    <source>
        <strain evidence="4">Ec32 / CCAP1310/4</strain>
    </source>
</reference>
<gene>
    <name evidence="3" type="ORF">Esi_0039_0047</name>
</gene>
<dbReference type="OrthoDB" id="198308at2759"/>
<feature type="region of interest" description="Disordered" evidence="2">
    <location>
        <begin position="345"/>
        <end position="516"/>
    </location>
</feature>
<feature type="compositionally biased region" description="Basic and acidic residues" evidence="2">
    <location>
        <begin position="101"/>
        <end position="110"/>
    </location>
</feature>
<feature type="compositionally biased region" description="Low complexity" evidence="2">
    <location>
        <begin position="882"/>
        <end position="891"/>
    </location>
</feature>
<proteinExistence type="predicted"/>
<feature type="compositionally biased region" description="Polar residues" evidence="2">
    <location>
        <begin position="241"/>
        <end position="254"/>
    </location>
</feature>
<feature type="region of interest" description="Disordered" evidence="2">
    <location>
        <begin position="240"/>
        <end position="264"/>
    </location>
</feature>
<feature type="region of interest" description="Disordered" evidence="2">
    <location>
        <begin position="53"/>
        <end position="74"/>
    </location>
</feature>
<evidence type="ECO:0000313" key="3">
    <source>
        <dbReference type="EMBL" id="CBJ48596.1"/>
    </source>
</evidence>
<evidence type="ECO:0000256" key="1">
    <source>
        <dbReference type="SAM" id="Coils"/>
    </source>
</evidence>
<feature type="compositionally biased region" description="Pro residues" evidence="2">
    <location>
        <begin position="1390"/>
        <end position="1404"/>
    </location>
</feature>
<feature type="region of interest" description="Disordered" evidence="2">
    <location>
        <begin position="535"/>
        <end position="649"/>
    </location>
</feature>
<dbReference type="EMBL" id="FN648586">
    <property type="protein sequence ID" value="CBJ48596.1"/>
    <property type="molecule type" value="Genomic_DNA"/>
</dbReference>
<name>D7FZX1_ECTSI</name>
<sequence length="1860" mass="202067">MATDTDFIGAPGSVLAEIFPPDTKLYRNPFILGHNLDDTLALFTGNGVGGAVSPRARDSGEGALSPSQTKSRLDKQRVRLAAVAIVAEEAKERSRRGSKRHMTEHARETSEVVGATGDIGGVPNRSGVEGHDLTRSISPPQDGQRSDRSGSGRDDGHLGDDGKVSKRRRGKGGITFQDQQGEGGQADSQPGSDGAGNAESPQAAGKRAHHHHHHGKLKRGRKAKTISHIEVDDDACDVRTSESATKPGSANVTKHSWHGRSGGGADWKTIAKAIKEPAYKGPWGDRIRIGCCTGHEWEVRGVIVVPNGKGKCRVALSEVYNHAKGQEGMGRVADVGEDVGQFHPAVASSSSAPRLPGAAESIATEAGEGSRADPATTHVGQQPAGMPIPSAAKETRSEATPAVDGEDKGSSPVAPSVTAAPGEAHPTTGEEAERSSPGGRAALEATIKTKTGRAKLAGGNKKQLDGVRRAGARSTQGAGGPSKKAGGSGGMGAKHHRGGGGGREKGATGGGESAEKHAARNLEIFEQNLEGLALPKGVAGKGAGSGRRRSLLGGYKAHSEAVQESRRRHPKTPPPARGKPHDPSTNSTVAEPEDQDHDDDHLPKNRSRTPDNRSRRMSYAPRESERMPGAERRGGLKEGHGGGGIGGGSGVGGLAKCQRVWKMVPQARDKRPTWLRQYEDGSIPYGSHYQNYAGRRQKEVHFRVRLSWAKVELIVTDRPNARRFADFRPKQRYTFFRKLKLDDLLAIAYRETVASGGVPGTEKSPAELDLKSWHKFVVSLGFIADVSQPARHHDIEQIFRQRTRQYKAELRKLEAQAAKERERQLAEERAHARRLAAMGEAAAGTDDHKAQQPNRPKSAAGARTGTPSSASASAVRKAPEVSRSSTGARTASRGRDADGKSIGGATQGRIGAASRGGVGGRKTTGSRGNSREASASGKTGAGTSQRGNSPGTPSGRARGHHQAAEGGGAGVGMPNAAAAAIGVGAAAADAPVDSVRNHQQVVMKHVLDQDLRMDLAGFKDALSALVILRNPELEQRKSQVEGLRDLVFNHVLIRPELEGVREMAWLQAKTWIRMAVKRKQYLAELRRLEALRIAALRKAASTTIQTWFRRLSWLWKFAAVCEKRRLETLRRLREWRAVKRRKRRRREEGFDTAMYTQRYQRLSMISNGRFVITEKALHAQLCRTLKTESLSGAEILENLDKVAARLSCRKQRDGRRWVVSRAKRVAAESGSLVYRVASRLDGVFYFLKVYRSATDVAVTAYEPKRCETLRVVLPIRGARGISVWIEWEVETATLRRRRELSRRLGEVQKILKLHEMNVEIERPKLLAARRLGSAVQEREAPLPAADTTSKAKRLPGGGSVAALLRSTTASGTTSLLKAPPPGEEGEDEPPQGPSPAVSGPPPPAAGTAEAPPTDAELTGMGALPFVWYDGAVPDLELFGDGTPLETDEVASAPDVLVTFYEIETQRRNLAASRVQGLSRMRQARDRARSRILSQFEKRFDVYSGKFYYHSNKTKIDTFVKPSLLRPDQDLEEPADEWIEQKDRSGKTFYTNPATGQRSFLSVPEAAAVIVKACRYHLQAFYGIPGPDVIERGIRFSQEAEEAWVQGGGRLASTLNYALVLHTHLHDLDTAGPLYDAALELSGENPLVQRACGLFLLSSCRFPREQSRAKGLALLSAADYRALLNWALVLEHVRRDPAQAGKYVGPYCGRRYVLFCDFRIWTNVPCSAWGQVGENRQRDRSDSLHKLAPHEHDDTSPPMLLGKQLFYRRAIAANDLDPHVLANYKSFCMERLPGGLYPGGGPGSRILRRSRLDGESLELGAWKRYHDPAASERCLATFWFHPLQQETSWQGPPTEGEEEIS</sequence>
<feature type="compositionally biased region" description="Basic and acidic residues" evidence="2">
    <location>
        <begin position="622"/>
        <end position="640"/>
    </location>
</feature>
<feature type="compositionally biased region" description="Polar residues" evidence="2">
    <location>
        <begin position="923"/>
        <end position="952"/>
    </location>
</feature>
<organism evidence="3 4">
    <name type="scientific">Ectocarpus siliculosus</name>
    <name type="common">Brown alga</name>
    <name type="synonym">Conferva siliculosa</name>
    <dbReference type="NCBI Taxonomy" id="2880"/>
    <lineage>
        <taxon>Eukaryota</taxon>
        <taxon>Sar</taxon>
        <taxon>Stramenopiles</taxon>
        <taxon>Ochrophyta</taxon>
        <taxon>PX clade</taxon>
        <taxon>Phaeophyceae</taxon>
        <taxon>Ectocarpales</taxon>
        <taxon>Ectocarpaceae</taxon>
        <taxon>Ectocarpus</taxon>
    </lineage>
</organism>
<feature type="region of interest" description="Disordered" evidence="2">
    <location>
        <begin position="89"/>
        <end position="228"/>
    </location>
</feature>
<evidence type="ECO:0008006" key="5">
    <source>
        <dbReference type="Google" id="ProtNLM"/>
    </source>
</evidence>
<dbReference type="InParanoid" id="D7FZX1"/>
<feature type="region of interest" description="Disordered" evidence="2">
    <location>
        <begin position="838"/>
        <end position="970"/>
    </location>
</feature>
<dbReference type="eggNOG" id="ENOG502S95Y">
    <property type="taxonomic scope" value="Eukaryota"/>
</dbReference>
<feature type="compositionally biased region" description="Polar residues" evidence="2">
    <location>
        <begin position="176"/>
        <end position="191"/>
    </location>
</feature>
<feature type="coiled-coil region" evidence="1">
    <location>
        <begin position="796"/>
        <end position="835"/>
    </location>
</feature>
<evidence type="ECO:0000256" key="2">
    <source>
        <dbReference type="SAM" id="MobiDB-lite"/>
    </source>
</evidence>
<protein>
    <recommendedName>
        <fullName evidence="5">WW domain-containing protein</fullName>
    </recommendedName>
</protein>
<dbReference type="EMBL" id="FN649746">
    <property type="protein sequence ID" value="CBJ48596.1"/>
    <property type="molecule type" value="Genomic_DNA"/>
</dbReference>
<feature type="compositionally biased region" description="Basic and acidic residues" evidence="2">
    <location>
        <begin position="144"/>
        <end position="164"/>
    </location>
</feature>
<keyword evidence="1" id="KW-0175">Coiled coil</keyword>
<accession>D7FZX1</accession>
<dbReference type="Gene3D" id="2.20.70.10">
    <property type="match status" value="1"/>
</dbReference>
<feature type="compositionally biased region" description="Basic and acidic residues" evidence="2">
    <location>
        <begin position="598"/>
        <end position="614"/>
    </location>
</feature>
<feature type="compositionally biased region" description="Polar residues" evidence="2">
    <location>
        <begin position="1365"/>
        <end position="1375"/>
    </location>
</feature>
<evidence type="ECO:0000313" key="4">
    <source>
        <dbReference type="Proteomes" id="UP000002630"/>
    </source>
</evidence>
<feature type="compositionally biased region" description="Basic residues" evidence="2">
    <location>
        <begin position="206"/>
        <end position="225"/>
    </location>
</feature>